<evidence type="ECO:0000313" key="15">
    <source>
        <dbReference type="Proteomes" id="UP000252085"/>
    </source>
</evidence>
<evidence type="ECO:0000256" key="11">
    <source>
        <dbReference type="ARBA" id="ARBA00049047"/>
    </source>
</evidence>
<evidence type="ECO:0000256" key="5">
    <source>
        <dbReference type="ARBA" id="ARBA00011270"/>
    </source>
</evidence>
<keyword evidence="7 12" id="KW-0822">Tryptophan biosynthesis</keyword>
<comment type="caution">
    <text evidence="14">The sequence shown here is derived from an EMBL/GenBank/DDBJ whole genome shotgun (WGS) entry which is preliminary data.</text>
</comment>
<dbReference type="EMBL" id="LXQE01000155">
    <property type="protein sequence ID" value="RCJ34556.1"/>
    <property type="molecule type" value="Genomic_DNA"/>
</dbReference>
<dbReference type="UniPathway" id="UPA00035">
    <property type="reaction ID" value="UER00044"/>
</dbReference>
<dbReference type="InterPro" id="IPR006653">
    <property type="entry name" value="Trp_synth_b_CS"/>
</dbReference>
<dbReference type="AlphaFoldDB" id="A0A367RDE0"/>
<dbReference type="NCBIfam" id="TIGR00263">
    <property type="entry name" value="trpB"/>
    <property type="match status" value="1"/>
</dbReference>
<dbReference type="Proteomes" id="UP000252085">
    <property type="component" value="Unassembled WGS sequence"/>
</dbReference>
<evidence type="ECO:0000256" key="4">
    <source>
        <dbReference type="ARBA" id="ARBA00009982"/>
    </source>
</evidence>
<protein>
    <recommendedName>
        <fullName evidence="12">Tryptophan synthase beta chain</fullName>
        <ecNumber evidence="12">4.2.1.20</ecNumber>
    </recommendedName>
</protein>
<comment type="similarity">
    <text evidence="4 12">Belongs to the TrpB family.</text>
</comment>
<evidence type="ECO:0000256" key="2">
    <source>
        <dbReference type="ARBA" id="ARBA00002786"/>
    </source>
</evidence>
<dbReference type="FunFam" id="3.40.50.1100:FF:000004">
    <property type="entry name" value="Tryptophan synthase beta chain"/>
    <property type="match status" value="1"/>
</dbReference>
<keyword evidence="10 12" id="KW-0456">Lyase</keyword>
<dbReference type="PROSITE" id="PS00168">
    <property type="entry name" value="TRP_SYNTHASE_BETA"/>
    <property type="match status" value="1"/>
</dbReference>
<evidence type="ECO:0000259" key="13">
    <source>
        <dbReference type="Pfam" id="PF00291"/>
    </source>
</evidence>
<dbReference type="PIRSF" id="PIRSF001413">
    <property type="entry name" value="Trp_syn_beta"/>
    <property type="match status" value="1"/>
</dbReference>
<gene>
    <name evidence="12" type="primary">trpB</name>
    <name evidence="14" type="ORF">A6769_21730</name>
</gene>
<keyword evidence="6 12" id="KW-0028">Amino-acid biosynthesis</keyword>
<dbReference type="PANTHER" id="PTHR48077">
    <property type="entry name" value="TRYPTOPHAN SYNTHASE-RELATED"/>
    <property type="match status" value="1"/>
</dbReference>
<comment type="subunit">
    <text evidence="5 12">Tetramer of two alpha and two beta chains.</text>
</comment>
<proteinExistence type="inferred from homology"/>
<dbReference type="HAMAP" id="MF_00133">
    <property type="entry name" value="Trp_synth_beta"/>
    <property type="match status" value="1"/>
</dbReference>
<dbReference type="CDD" id="cd06446">
    <property type="entry name" value="Trp-synth_B"/>
    <property type="match status" value="1"/>
</dbReference>
<dbReference type="InterPro" id="IPR023026">
    <property type="entry name" value="Trp_synth_beta/beta-like"/>
</dbReference>
<evidence type="ECO:0000256" key="8">
    <source>
        <dbReference type="ARBA" id="ARBA00022898"/>
    </source>
</evidence>
<feature type="domain" description="Tryptophan synthase beta chain-like PALP" evidence="13">
    <location>
        <begin position="67"/>
        <end position="395"/>
    </location>
</feature>
<keyword evidence="8 12" id="KW-0663">Pyridoxal phosphate</keyword>
<dbReference type="SUPFAM" id="SSF53686">
    <property type="entry name" value="Tryptophan synthase beta subunit-like PLP-dependent enzymes"/>
    <property type="match status" value="1"/>
</dbReference>
<dbReference type="InterPro" id="IPR036052">
    <property type="entry name" value="TrpB-like_PALP_sf"/>
</dbReference>
<name>A0A367RDE0_NOSPU</name>
<comment type="catalytic activity">
    <reaction evidence="11 12">
        <text>(1S,2R)-1-C-(indol-3-yl)glycerol 3-phosphate + L-serine = D-glyceraldehyde 3-phosphate + L-tryptophan + H2O</text>
        <dbReference type="Rhea" id="RHEA:10532"/>
        <dbReference type="ChEBI" id="CHEBI:15377"/>
        <dbReference type="ChEBI" id="CHEBI:33384"/>
        <dbReference type="ChEBI" id="CHEBI:57912"/>
        <dbReference type="ChEBI" id="CHEBI:58866"/>
        <dbReference type="ChEBI" id="CHEBI:59776"/>
        <dbReference type="EC" id="4.2.1.20"/>
    </reaction>
</comment>
<dbReference type="Pfam" id="PF00291">
    <property type="entry name" value="PALP"/>
    <property type="match status" value="1"/>
</dbReference>
<keyword evidence="9 12" id="KW-0057">Aromatic amino acid biosynthesis</keyword>
<evidence type="ECO:0000256" key="7">
    <source>
        <dbReference type="ARBA" id="ARBA00022822"/>
    </source>
</evidence>
<comment type="cofactor">
    <cofactor evidence="1 12">
        <name>pyridoxal 5'-phosphate</name>
        <dbReference type="ChEBI" id="CHEBI:597326"/>
    </cofactor>
</comment>
<evidence type="ECO:0000256" key="3">
    <source>
        <dbReference type="ARBA" id="ARBA00004733"/>
    </source>
</evidence>
<reference evidence="14 15" key="1">
    <citation type="submission" date="2016-04" db="EMBL/GenBank/DDBJ databases">
        <authorList>
            <person name="Evans L.H."/>
            <person name="Alamgir A."/>
            <person name="Owens N."/>
            <person name="Weber N.D."/>
            <person name="Virtaneva K."/>
            <person name="Barbian K."/>
            <person name="Babar A."/>
            <person name="Rosenke K."/>
        </authorList>
    </citation>
    <scope>NUCLEOTIDE SEQUENCE [LARGE SCALE GENOMIC DNA]</scope>
    <source>
        <strain evidence="14">NIES-2108</strain>
    </source>
</reference>
<evidence type="ECO:0000313" key="14">
    <source>
        <dbReference type="EMBL" id="RCJ34556.1"/>
    </source>
</evidence>
<dbReference type="GO" id="GO:0005737">
    <property type="term" value="C:cytoplasm"/>
    <property type="evidence" value="ECO:0007669"/>
    <property type="project" value="TreeGrafter"/>
</dbReference>
<evidence type="ECO:0000256" key="1">
    <source>
        <dbReference type="ARBA" id="ARBA00001933"/>
    </source>
</evidence>
<evidence type="ECO:0000256" key="6">
    <source>
        <dbReference type="ARBA" id="ARBA00022605"/>
    </source>
</evidence>
<dbReference type="EC" id="4.2.1.20" evidence="12"/>
<evidence type="ECO:0000256" key="9">
    <source>
        <dbReference type="ARBA" id="ARBA00023141"/>
    </source>
</evidence>
<evidence type="ECO:0000256" key="10">
    <source>
        <dbReference type="ARBA" id="ARBA00023239"/>
    </source>
</evidence>
<dbReference type="Gene3D" id="3.40.50.1100">
    <property type="match status" value="2"/>
</dbReference>
<dbReference type="FunFam" id="3.40.50.1100:FF:000001">
    <property type="entry name" value="Tryptophan synthase beta chain"/>
    <property type="match status" value="1"/>
</dbReference>
<dbReference type="InterPro" id="IPR001926">
    <property type="entry name" value="TrpB-like_PALP"/>
</dbReference>
<comment type="pathway">
    <text evidence="3 12">Amino-acid biosynthesis; L-tryptophan biosynthesis; L-tryptophan from chorismate: step 5/5.</text>
</comment>
<dbReference type="InterPro" id="IPR006654">
    <property type="entry name" value="Trp_synth_beta"/>
</dbReference>
<comment type="function">
    <text evidence="2 12">The beta subunit is responsible for the synthesis of L-tryptophan from indole and L-serine.</text>
</comment>
<feature type="modified residue" description="N6-(pyridoxal phosphate)lysine" evidence="12">
    <location>
        <position position="105"/>
    </location>
</feature>
<accession>A0A367RDE0</accession>
<organism evidence="14 15">
    <name type="scientific">Nostoc punctiforme NIES-2108</name>
    <dbReference type="NCBI Taxonomy" id="1356359"/>
    <lineage>
        <taxon>Bacteria</taxon>
        <taxon>Bacillati</taxon>
        <taxon>Cyanobacteriota</taxon>
        <taxon>Cyanophyceae</taxon>
        <taxon>Nostocales</taxon>
        <taxon>Nostocaceae</taxon>
        <taxon>Nostoc</taxon>
    </lineage>
</organism>
<sequence>MTTTPLSPNSTAQVPDTLGRFGRFGGKYVPETLMPALAELETAYQQYRNDPGFQAELQQLLRDYVGRATPLYFAERLTAHYARPDRTGPQIYLKREDLNHTGAHKINNALGQVLLAKRMGKQRIIAETGAGQHGVATATVCARFGLECIIYMGVQDMERQALNVFRMRLMGAEVRPVEAGTGTLKDATSEAIRDWVTNVETTHYILGSVAGPHPYPMMVRDFHAVIGEETRAQAMEKWGGLPDILLACVGGGSNAMGLFYEFMNESSIRFIGIEAAGEGVNTEKHAATLTKGSIGVLHGAMSYLLQDEDGQIIEAHSISAGLDYPGVGPEHSYLKDTGRAEYYSVTDAEALAAFQRLSKLEGIIPALETAHAIAYLETLCPQLTGSPRIVINCSGRGDKDVQTVAKLLYPA</sequence>
<evidence type="ECO:0000256" key="12">
    <source>
        <dbReference type="HAMAP-Rule" id="MF_00133"/>
    </source>
</evidence>
<dbReference type="PANTHER" id="PTHR48077:SF3">
    <property type="entry name" value="TRYPTOPHAN SYNTHASE"/>
    <property type="match status" value="1"/>
</dbReference>
<dbReference type="GO" id="GO:0004834">
    <property type="term" value="F:tryptophan synthase activity"/>
    <property type="evidence" value="ECO:0007669"/>
    <property type="project" value="UniProtKB-UniRule"/>
</dbReference>